<evidence type="ECO:0000313" key="2">
    <source>
        <dbReference type="EMBL" id="NER26955.1"/>
    </source>
</evidence>
<proteinExistence type="predicted"/>
<accession>A0A6B3N7Y9</accession>
<dbReference type="InterPro" id="IPR045429">
    <property type="entry name" value="EAD10"/>
</dbReference>
<organism evidence="2">
    <name type="scientific">Symploca sp. SIO1C4</name>
    <dbReference type="NCBI Taxonomy" id="2607765"/>
    <lineage>
        <taxon>Bacteria</taxon>
        <taxon>Bacillati</taxon>
        <taxon>Cyanobacteriota</taxon>
        <taxon>Cyanophyceae</taxon>
        <taxon>Coleofasciculales</taxon>
        <taxon>Coleofasciculaceae</taxon>
        <taxon>Symploca</taxon>
    </lineage>
</organism>
<protein>
    <recommendedName>
        <fullName evidence="1">Effector-associated domain-containing protein</fullName>
    </recommendedName>
</protein>
<dbReference type="EMBL" id="JAAHFQ010000060">
    <property type="protein sequence ID" value="NER26955.1"/>
    <property type="molecule type" value="Genomic_DNA"/>
</dbReference>
<dbReference type="AlphaFoldDB" id="A0A6B3N7Y9"/>
<comment type="caution">
    <text evidence="2">The sequence shown here is derived from an EMBL/GenBank/DDBJ whole genome shotgun (WGS) entry which is preliminary data.</text>
</comment>
<reference evidence="2" key="1">
    <citation type="submission" date="2019-11" db="EMBL/GenBank/DDBJ databases">
        <title>Genomic insights into an expanded diversity of filamentous marine cyanobacteria reveals the extraordinary biosynthetic potential of Moorea and Okeania.</title>
        <authorList>
            <person name="Ferreira Leao T."/>
            <person name="Wang M."/>
            <person name="Moss N."/>
            <person name="Da Silva R."/>
            <person name="Sanders J."/>
            <person name="Nurk S."/>
            <person name="Gurevich A."/>
            <person name="Humphrey G."/>
            <person name="Reher R."/>
            <person name="Zhu Q."/>
            <person name="Belda-Ferre P."/>
            <person name="Glukhov E."/>
            <person name="Rex R."/>
            <person name="Dorrestein P.C."/>
            <person name="Knight R."/>
            <person name="Pevzner P."/>
            <person name="Gerwick W.H."/>
            <person name="Gerwick L."/>
        </authorList>
    </citation>
    <scope>NUCLEOTIDE SEQUENCE</scope>
    <source>
        <strain evidence="2">SIO1C4</strain>
    </source>
</reference>
<evidence type="ECO:0000259" key="1">
    <source>
        <dbReference type="Pfam" id="PF19954"/>
    </source>
</evidence>
<gene>
    <name evidence="2" type="ORF">F6J89_04805</name>
</gene>
<sequence>MNTADKINALLKRIAENKQTDVDIQALQQLITTDDSQTIKQLGKYNVNIGTSKEIHIGDRTYVTWNNKVFQALVEAVRTSQEQNPDAEYFRSIEACSDRQSLEQYFKDVLPRLRQQGSLEIRQNVFKTGRLFNYIAKISNFEPGWGMRGEAFFMFSEFSSMPIKILQQYSTQCLQMAKATVNSSAVGEAIYNFRVPTHLCFAVAIVDRLDENTATAIRTTNPIDQRVDLLWYEIPVVCELSQQKLHFYEKAASFFDNFKGEIVWQRFRSVIQEVLSFPTPRSE</sequence>
<feature type="domain" description="Effector-associated" evidence="1">
    <location>
        <begin position="1"/>
        <end position="77"/>
    </location>
</feature>
<dbReference type="Pfam" id="PF19954">
    <property type="entry name" value="EAD10"/>
    <property type="match status" value="1"/>
</dbReference>
<name>A0A6B3N7Y9_9CYAN</name>